<proteinExistence type="predicted"/>
<dbReference type="Proteomes" id="UP001239111">
    <property type="component" value="Chromosome 1"/>
</dbReference>
<dbReference type="EMBL" id="CM056741">
    <property type="protein sequence ID" value="KAJ8686153.1"/>
    <property type="molecule type" value="Genomic_DNA"/>
</dbReference>
<feature type="non-terminal residue" evidence="1">
    <location>
        <position position="331"/>
    </location>
</feature>
<organism evidence="1 2">
    <name type="scientific">Eretmocerus hayati</name>
    <dbReference type="NCBI Taxonomy" id="131215"/>
    <lineage>
        <taxon>Eukaryota</taxon>
        <taxon>Metazoa</taxon>
        <taxon>Ecdysozoa</taxon>
        <taxon>Arthropoda</taxon>
        <taxon>Hexapoda</taxon>
        <taxon>Insecta</taxon>
        <taxon>Pterygota</taxon>
        <taxon>Neoptera</taxon>
        <taxon>Endopterygota</taxon>
        <taxon>Hymenoptera</taxon>
        <taxon>Apocrita</taxon>
        <taxon>Proctotrupomorpha</taxon>
        <taxon>Chalcidoidea</taxon>
        <taxon>Aphelinidae</taxon>
        <taxon>Aphelininae</taxon>
        <taxon>Eretmocerus</taxon>
    </lineage>
</organism>
<accession>A0ACC2PRN5</accession>
<protein>
    <submittedName>
        <fullName evidence="1">Uncharacterized protein</fullName>
    </submittedName>
</protein>
<evidence type="ECO:0000313" key="1">
    <source>
        <dbReference type="EMBL" id="KAJ8686153.1"/>
    </source>
</evidence>
<reference evidence="1" key="1">
    <citation type="submission" date="2023-04" db="EMBL/GenBank/DDBJ databases">
        <title>A chromosome-level genome assembly of the parasitoid wasp Eretmocerus hayati.</title>
        <authorList>
            <person name="Zhong Y."/>
            <person name="Liu S."/>
            <person name="Liu Y."/>
        </authorList>
    </citation>
    <scope>NUCLEOTIDE SEQUENCE</scope>
    <source>
        <strain evidence="1">ZJU_SS_LIU_2023</strain>
    </source>
</reference>
<name>A0ACC2PRN5_9HYME</name>
<keyword evidence="2" id="KW-1185">Reference proteome</keyword>
<comment type="caution">
    <text evidence="1">The sequence shown here is derived from an EMBL/GenBank/DDBJ whole genome shotgun (WGS) entry which is preliminary data.</text>
</comment>
<sequence length="331" mass="33548">MSMDGPTSSPSSSLYRMSAVSSISTTGSNSGYPIFMGADLNTASSQLWPSQVSALGGGLPHMGGGGGGGDEYGTVSSSSSSGTGSGTGSKGPLTASSLPAFTQRFEPRFSRYTPYVVPQPADVAASWSNYAAVAAASGGGESVLSAAQYPVSGVGVVGSSGSGSARKHQGSSAAAAAAAAAVAAAASNSGSAGASLSALADQGEYYKGFPGYNGVSRTSEDKTSRRLSASRRAGLSCSNCHTTTTSLWRRNTHGDAVCNACGLYFKLHGVNRPLTMKKDSIQTRKRKPRTMKMSDTPLPGSVASCSMNSSNNNNINNNNNNNNNNSLKIES</sequence>
<gene>
    <name evidence="1" type="ORF">QAD02_021947</name>
</gene>
<evidence type="ECO:0000313" key="2">
    <source>
        <dbReference type="Proteomes" id="UP001239111"/>
    </source>
</evidence>